<dbReference type="EMBL" id="CP003752">
    <property type="protein sequence ID" value="AFQ15581.1"/>
    <property type="molecule type" value="Genomic_DNA"/>
</dbReference>
<proteinExistence type="predicted"/>
<gene>
    <name evidence="1" type="ORF">BTG_10585</name>
</gene>
<name>A0A9W3JJA1_BACTU</name>
<dbReference type="Proteomes" id="UP000005259">
    <property type="component" value="Chromosome"/>
</dbReference>
<reference evidence="1 2" key="1">
    <citation type="submission" date="2012-08" db="EMBL/GenBank/DDBJ databases">
        <authorList>
            <person name="Doggett N."/>
            <person name="Teshima H."/>
            <person name="Bruce D."/>
            <person name="Detter J.C."/>
            <person name="Johnson S.L."/>
            <person name="Han C."/>
        </authorList>
    </citation>
    <scope>NUCLEOTIDE SEQUENCE [LARGE SCALE GENOMIC DNA]</scope>
    <source>
        <strain evidence="1 2">HD-771</strain>
    </source>
</reference>
<accession>A0A9W3JJA1</accession>
<sequence>MKPVKAKCEVCEYVFRVQMLTARLPNRVDKHYFICPSCKTEFVSYYSNREMKQLQKEISKLYNGFRKCYTKDQAKVIQAKIDKKDLEFKWLRDKLRTEIENNLPK</sequence>
<evidence type="ECO:0000313" key="1">
    <source>
        <dbReference type="EMBL" id="AFQ15581.1"/>
    </source>
</evidence>
<dbReference type="KEGG" id="bti:BTG_10585"/>
<dbReference type="Gene3D" id="6.20.250.40">
    <property type="match status" value="1"/>
</dbReference>
<protein>
    <submittedName>
        <fullName evidence="1">Transglycosylase</fullName>
    </submittedName>
</protein>
<evidence type="ECO:0000313" key="2">
    <source>
        <dbReference type="Proteomes" id="UP000005259"/>
    </source>
</evidence>
<organism evidence="1 2">
    <name type="scientific">Bacillus thuringiensis HD-771</name>
    <dbReference type="NCBI Taxonomy" id="1218175"/>
    <lineage>
        <taxon>Bacteria</taxon>
        <taxon>Bacillati</taxon>
        <taxon>Bacillota</taxon>
        <taxon>Bacilli</taxon>
        <taxon>Bacillales</taxon>
        <taxon>Bacillaceae</taxon>
        <taxon>Bacillus</taxon>
        <taxon>Bacillus cereus group</taxon>
    </lineage>
</organism>
<dbReference type="RefSeq" id="WP_000805623.1">
    <property type="nucleotide sequence ID" value="NC_018500.1"/>
</dbReference>
<dbReference type="AlphaFoldDB" id="A0A9W3JJA1"/>